<comment type="function">
    <text evidence="1">Needed for flagellar regrowth and assembly.</text>
</comment>
<dbReference type="OrthoDB" id="19020at2"/>
<keyword evidence="3" id="KW-0813">Transport</keyword>
<dbReference type="AlphaFoldDB" id="A0A285NJD3"/>
<dbReference type="Pfam" id="PF02108">
    <property type="entry name" value="FliH"/>
    <property type="match status" value="1"/>
</dbReference>
<protein>
    <recommendedName>
        <fullName evidence="7">Flagellar assembly protein FliH</fullName>
    </recommendedName>
</protein>
<keyword evidence="10" id="KW-0969">Cilium</keyword>
<dbReference type="GO" id="GO:0044781">
    <property type="term" value="P:bacterial-type flagellum organization"/>
    <property type="evidence" value="ECO:0007669"/>
    <property type="project" value="UniProtKB-KW"/>
</dbReference>
<evidence type="ECO:0000259" key="9">
    <source>
        <dbReference type="Pfam" id="PF02108"/>
    </source>
</evidence>
<evidence type="ECO:0000256" key="4">
    <source>
        <dbReference type="ARBA" id="ARBA00022795"/>
    </source>
</evidence>
<evidence type="ECO:0000256" key="2">
    <source>
        <dbReference type="ARBA" id="ARBA00006602"/>
    </source>
</evidence>
<comment type="similarity">
    <text evidence="2">Belongs to the FliH family.</text>
</comment>
<keyword evidence="8" id="KW-0175">Coiled coil</keyword>
<dbReference type="PANTHER" id="PTHR34982:SF1">
    <property type="entry name" value="FLAGELLAR ASSEMBLY PROTEIN FLIH"/>
    <property type="match status" value="1"/>
</dbReference>
<accession>A0A285NJD3</accession>
<reference evidence="11" key="1">
    <citation type="submission" date="2017-09" db="EMBL/GenBank/DDBJ databases">
        <authorList>
            <person name="Varghese N."/>
            <person name="Submissions S."/>
        </authorList>
    </citation>
    <scope>NUCLEOTIDE SEQUENCE [LARGE SCALE GENOMIC DNA]</scope>
    <source>
        <strain evidence="11">CGMCC 1.8913</strain>
    </source>
</reference>
<keyword evidence="4" id="KW-1005">Bacterial flagellum biogenesis</keyword>
<evidence type="ECO:0000256" key="3">
    <source>
        <dbReference type="ARBA" id="ARBA00022448"/>
    </source>
</evidence>
<dbReference type="GO" id="GO:0015031">
    <property type="term" value="P:protein transport"/>
    <property type="evidence" value="ECO:0007669"/>
    <property type="project" value="UniProtKB-KW"/>
</dbReference>
<dbReference type="Proteomes" id="UP000219356">
    <property type="component" value="Unassembled WGS sequence"/>
</dbReference>
<dbReference type="InterPro" id="IPR018035">
    <property type="entry name" value="Flagellar_FliH/T3SS_HrpE"/>
</dbReference>
<sequence length="251" mass="28358">MTSLSNIWQSVAVKESKVIGLKPIRTAFEMMDETNHNADLQAKKELQNQHLREVKAEAEQMLAAAKAEIEKQKKQWEMDRQELVEQAQLEGYQKGFTAGQQEGLQSYQAKLVEAQQLAVLAQQDYEATVEASEDAVLALGLKLAEKILHAELTADKERYVQLVKGAIADWKERSNVRIFVHPECYELVLQQKEELAVLAGKDFDISIMPQHDMQAGGCVLETKHGRIDASIDSQLTVLREKLFEIRREGNA</sequence>
<keyword evidence="10" id="KW-0966">Cell projection</keyword>
<dbReference type="NCBIfam" id="TIGR03825">
    <property type="entry name" value="FliH_bacil"/>
    <property type="match status" value="1"/>
</dbReference>
<evidence type="ECO:0000313" key="10">
    <source>
        <dbReference type="EMBL" id="SNZ09622.1"/>
    </source>
</evidence>
<organism evidence="10 11">
    <name type="scientific">Terribacillus aidingensis</name>
    <dbReference type="NCBI Taxonomy" id="586416"/>
    <lineage>
        <taxon>Bacteria</taxon>
        <taxon>Bacillati</taxon>
        <taxon>Bacillota</taxon>
        <taxon>Bacilli</taxon>
        <taxon>Bacillales</taxon>
        <taxon>Bacillaceae</taxon>
        <taxon>Terribacillus</taxon>
    </lineage>
</organism>
<evidence type="ECO:0000256" key="1">
    <source>
        <dbReference type="ARBA" id="ARBA00003041"/>
    </source>
</evidence>
<dbReference type="PANTHER" id="PTHR34982">
    <property type="entry name" value="YOP PROTEINS TRANSLOCATION PROTEIN L"/>
    <property type="match status" value="1"/>
</dbReference>
<keyword evidence="10" id="KW-0282">Flagellum</keyword>
<keyword evidence="11" id="KW-1185">Reference proteome</keyword>
<proteinExistence type="inferred from homology"/>
<evidence type="ECO:0000256" key="7">
    <source>
        <dbReference type="NCBIfam" id="TIGR03825"/>
    </source>
</evidence>
<evidence type="ECO:0000256" key="8">
    <source>
        <dbReference type="SAM" id="Coils"/>
    </source>
</evidence>
<evidence type="ECO:0000256" key="6">
    <source>
        <dbReference type="ARBA" id="ARBA00023225"/>
    </source>
</evidence>
<keyword evidence="5" id="KW-0653">Protein transport</keyword>
<feature type="coiled-coil region" evidence="8">
    <location>
        <begin position="37"/>
        <end position="124"/>
    </location>
</feature>
<dbReference type="GO" id="GO:0005829">
    <property type="term" value="C:cytosol"/>
    <property type="evidence" value="ECO:0007669"/>
    <property type="project" value="TreeGrafter"/>
</dbReference>
<dbReference type="EMBL" id="OBEK01000002">
    <property type="protein sequence ID" value="SNZ09622.1"/>
    <property type="molecule type" value="Genomic_DNA"/>
</dbReference>
<gene>
    <name evidence="10" type="ORF">SAMN05421503_1289</name>
</gene>
<dbReference type="InterPro" id="IPR022524">
    <property type="entry name" value="FliH_Bacilli"/>
</dbReference>
<evidence type="ECO:0000256" key="5">
    <source>
        <dbReference type="ARBA" id="ARBA00022927"/>
    </source>
</evidence>
<dbReference type="InterPro" id="IPR051472">
    <property type="entry name" value="T3SS_Stator/FliH"/>
</dbReference>
<dbReference type="SUPFAM" id="SSF160527">
    <property type="entry name" value="V-type ATPase subunit E-like"/>
    <property type="match status" value="1"/>
</dbReference>
<name>A0A285NJD3_9BACI</name>
<feature type="domain" description="Flagellar assembly protein FliH/Type III secretion system HrpE" evidence="9">
    <location>
        <begin position="114"/>
        <end position="236"/>
    </location>
</feature>
<evidence type="ECO:0000313" key="11">
    <source>
        <dbReference type="Proteomes" id="UP000219356"/>
    </source>
</evidence>
<keyword evidence="6" id="KW-1006">Bacterial flagellum protein export</keyword>